<dbReference type="EMBL" id="CAADFX010000211">
    <property type="protein sequence ID" value="VFK63384.1"/>
    <property type="molecule type" value="Genomic_DNA"/>
</dbReference>
<gene>
    <name evidence="1" type="ORF">BECKTUN1418D_GA0071000_12111</name>
</gene>
<reference evidence="1" key="1">
    <citation type="submission" date="2019-02" db="EMBL/GenBank/DDBJ databases">
        <authorList>
            <person name="Gruber-Vodicka R. H."/>
            <person name="Seah K. B. B."/>
        </authorList>
    </citation>
    <scope>NUCLEOTIDE SEQUENCE</scope>
    <source>
        <strain evidence="1">BECK_BY1</strain>
    </source>
</reference>
<sequence length="89" mass="10131">MFGYPVVNHGGDWRRGVDLGLPHRRMLVSEANRIPVSEANRIPVSKANRIDRRFIDAVRFLPASYAKPASQIRNKQINPVRSLFFISGE</sequence>
<organism evidence="1">
    <name type="scientific">Candidatus Kentrum sp. TUN</name>
    <dbReference type="NCBI Taxonomy" id="2126343"/>
    <lineage>
        <taxon>Bacteria</taxon>
        <taxon>Pseudomonadati</taxon>
        <taxon>Pseudomonadota</taxon>
        <taxon>Gammaproteobacteria</taxon>
        <taxon>Candidatus Kentrum</taxon>
    </lineage>
</organism>
<protein>
    <submittedName>
        <fullName evidence="1">Uncharacterized protein</fullName>
    </submittedName>
</protein>
<proteinExistence type="predicted"/>
<accession>A0A451ABG4</accession>
<dbReference type="AlphaFoldDB" id="A0A451ABG4"/>
<name>A0A451ABG4_9GAMM</name>
<evidence type="ECO:0000313" key="1">
    <source>
        <dbReference type="EMBL" id="VFK63384.1"/>
    </source>
</evidence>